<comment type="caution">
    <text evidence="1">The sequence shown here is derived from an EMBL/GenBank/DDBJ whole genome shotgun (WGS) entry which is preliminary data.</text>
</comment>
<dbReference type="EMBL" id="PDUG01000015">
    <property type="protein sequence ID" value="PIC13153.1"/>
    <property type="molecule type" value="Genomic_DNA"/>
</dbReference>
<dbReference type="SUPFAM" id="SSF54695">
    <property type="entry name" value="POZ domain"/>
    <property type="match status" value="1"/>
</dbReference>
<dbReference type="Proteomes" id="UP000230233">
    <property type="component" value="Unassembled WGS sequence"/>
</dbReference>
<dbReference type="OrthoDB" id="5845484at2759"/>
<name>A0A2G5SDZ6_9PELO</name>
<gene>
    <name evidence="1" type="ORF">B9Z55_028006</name>
</gene>
<sequence length="133" mass="15555">MDFGKFLFYFSEYLNPPSLLESSDGIKFAISEAACNQSVTIKDLIGTIGTIQQHRWTDSDFVAHREKQKEEEIWAYDYNALIAMALLEWDLEFFEKLEDEVHHGRQLFEHQEAGHILLQKDTNDDQGQEPRVF</sequence>
<dbReference type="InterPro" id="IPR011333">
    <property type="entry name" value="SKP1/BTB/POZ_sf"/>
</dbReference>
<reference evidence="2" key="1">
    <citation type="submission" date="2017-10" db="EMBL/GenBank/DDBJ databases">
        <title>Rapid genome shrinkage in a self-fertile nematode reveals novel sperm competition proteins.</title>
        <authorList>
            <person name="Yin D."/>
            <person name="Schwarz E.M."/>
            <person name="Thomas C.G."/>
            <person name="Felde R.L."/>
            <person name="Korf I.F."/>
            <person name="Cutter A.D."/>
            <person name="Schartner C.M."/>
            <person name="Ralston E.J."/>
            <person name="Meyer B.J."/>
            <person name="Haag E.S."/>
        </authorList>
    </citation>
    <scope>NUCLEOTIDE SEQUENCE [LARGE SCALE GENOMIC DNA]</scope>
    <source>
        <strain evidence="2">JU1422</strain>
    </source>
</reference>
<dbReference type="AlphaFoldDB" id="A0A2G5SDZ6"/>
<organism evidence="1 2">
    <name type="scientific">Caenorhabditis nigoni</name>
    <dbReference type="NCBI Taxonomy" id="1611254"/>
    <lineage>
        <taxon>Eukaryota</taxon>
        <taxon>Metazoa</taxon>
        <taxon>Ecdysozoa</taxon>
        <taxon>Nematoda</taxon>
        <taxon>Chromadorea</taxon>
        <taxon>Rhabditida</taxon>
        <taxon>Rhabditina</taxon>
        <taxon>Rhabditomorpha</taxon>
        <taxon>Rhabditoidea</taxon>
        <taxon>Rhabditidae</taxon>
        <taxon>Peloderinae</taxon>
        <taxon>Caenorhabditis</taxon>
    </lineage>
</organism>
<accession>A0A2G5SDZ6</accession>
<keyword evidence="2" id="KW-1185">Reference proteome</keyword>
<proteinExistence type="predicted"/>
<evidence type="ECO:0000313" key="2">
    <source>
        <dbReference type="Proteomes" id="UP000230233"/>
    </source>
</evidence>
<protein>
    <submittedName>
        <fullName evidence="1">Uncharacterized protein</fullName>
    </submittedName>
</protein>
<evidence type="ECO:0000313" key="1">
    <source>
        <dbReference type="EMBL" id="PIC13153.1"/>
    </source>
</evidence>